<reference evidence="1" key="1">
    <citation type="submission" date="2021-01" db="EMBL/GenBank/DDBJ databases">
        <authorList>
            <person name="Corre E."/>
            <person name="Pelletier E."/>
            <person name="Niang G."/>
            <person name="Scheremetjew M."/>
            <person name="Finn R."/>
            <person name="Kale V."/>
            <person name="Holt S."/>
            <person name="Cochrane G."/>
            <person name="Meng A."/>
            <person name="Brown T."/>
            <person name="Cohen L."/>
        </authorList>
    </citation>
    <scope>NUCLEOTIDE SEQUENCE</scope>
    <source>
        <strain evidence="1">NIES-381</strain>
    </source>
</reference>
<proteinExistence type="predicted"/>
<organism evidence="1">
    <name type="scientific">Eutreptiella gymnastica</name>
    <dbReference type="NCBI Taxonomy" id="73025"/>
    <lineage>
        <taxon>Eukaryota</taxon>
        <taxon>Discoba</taxon>
        <taxon>Euglenozoa</taxon>
        <taxon>Euglenida</taxon>
        <taxon>Spirocuta</taxon>
        <taxon>Euglenophyceae</taxon>
        <taxon>Eutreptiales</taxon>
        <taxon>Eutreptiaceae</taxon>
        <taxon>Eutreptiella</taxon>
    </lineage>
</organism>
<accession>A0A7S1ICR5</accession>
<evidence type="ECO:0000313" key="1">
    <source>
        <dbReference type="EMBL" id="CAD9008464.1"/>
    </source>
</evidence>
<dbReference type="AlphaFoldDB" id="A0A7S1ICR5"/>
<name>A0A7S1ICR5_9EUGL</name>
<dbReference type="EMBL" id="HBGA01053184">
    <property type="protein sequence ID" value="CAD9008464.1"/>
    <property type="molecule type" value="Transcribed_RNA"/>
</dbReference>
<sequence length="133" mass="14421">MNHPSFSDAGLTNWVLGAGGRTIRIDWDNPKKRVIKGAEYTARLQRSVLALAHIDVLDGPHGLPKACDCCRACWRHPWDNTPGPLACPACFACMQRWLGGQITAATATPGTMPPAGFEPASETSRNAKCYPYP</sequence>
<protein>
    <submittedName>
        <fullName evidence="1">Uncharacterized protein</fullName>
    </submittedName>
</protein>
<gene>
    <name evidence="1" type="ORF">EGYM00392_LOCUS19558</name>
</gene>